<keyword evidence="5" id="KW-0699">rRNA-binding</keyword>
<comment type="function">
    <text evidence="5">One of two assembly initiator proteins, it binds directly to the 5'-end of the 23S rRNA, where it nucleates assembly of the 50S subunit.</text>
</comment>
<accession>A0A0G1Y192</accession>
<dbReference type="GO" id="GO:0003735">
    <property type="term" value="F:structural constituent of ribosome"/>
    <property type="evidence" value="ECO:0007669"/>
    <property type="project" value="InterPro"/>
</dbReference>
<protein>
    <recommendedName>
        <fullName evidence="4 5">Large ribosomal subunit protein uL24</fullName>
    </recommendedName>
</protein>
<evidence type="ECO:0000256" key="1">
    <source>
        <dbReference type="ARBA" id="ARBA00010618"/>
    </source>
</evidence>
<dbReference type="PATRIC" id="fig|1618669.3.peg.334"/>
<dbReference type="CDD" id="cd06089">
    <property type="entry name" value="KOW_RPL26"/>
    <property type="match status" value="1"/>
</dbReference>
<dbReference type="HAMAP" id="MF_01326_B">
    <property type="entry name" value="Ribosomal_uL24_B"/>
    <property type="match status" value="1"/>
</dbReference>
<keyword evidence="3 5" id="KW-0687">Ribonucleoprotein</keyword>
<dbReference type="GO" id="GO:1990904">
    <property type="term" value="C:ribonucleoprotein complex"/>
    <property type="evidence" value="ECO:0007669"/>
    <property type="project" value="UniProtKB-KW"/>
</dbReference>
<reference evidence="8 9" key="1">
    <citation type="journal article" date="2015" name="Nature">
        <title>rRNA introns, odd ribosomes, and small enigmatic genomes across a large radiation of phyla.</title>
        <authorList>
            <person name="Brown C.T."/>
            <person name="Hug L.A."/>
            <person name="Thomas B.C."/>
            <person name="Sharon I."/>
            <person name="Castelle C.J."/>
            <person name="Singh A."/>
            <person name="Wilkins M.J."/>
            <person name="Williams K.H."/>
            <person name="Banfield J.F."/>
        </authorList>
    </citation>
    <scope>NUCLEOTIDE SEQUENCE [LARGE SCALE GENOMIC DNA]</scope>
</reference>
<dbReference type="InterPro" id="IPR041988">
    <property type="entry name" value="Ribosomal_uL24_KOW"/>
</dbReference>
<dbReference type="GO" id="GO:0019843">
    <property type="term" value="F:rRNA binding"/>
    <property type="evidence" value="ECO:0007669"/>
    <property type="project" value="UniProtKB-UniRule"/>
</dbReference>
<keyword evidence="2 5" id="KW-0689">Ribosomal protein</keyword>
<dbReference type="InterPro" id="IPR014722">
    <property type="entry name" value="Rib_uL2_dom2"/>
</dbReference>
<evidence type="ECO:0000256" key="5">
    <source>
        <dbReference type="HAMAP-Rule" id="MF_01326"/>
    </source>
</evidence>
<dbReference type="InterPro" id="IPR005825">
    <property type="entry name" value="Ribosomal_uL24_CS"/>
</dbReference>
<dbReference type="GO" id="GO:0005840">
    <property type="term" value="C:ribosome"/>
    <property type="evidence" value="ECO:0007669"/>
    <property type="project" value="UniProtKB-KW"/>
</dbReference>
<evidence type="ECO:0000259" key="7">
    <source>
        <dbReference type="SMART" id="SM00739"/>
    </source>
</evidence>
<comment type="similarity">
    <text evidence="1 5 6">Belongs to the universal ribosomal protein uL24 family.</text>
</comment>
<name>A0A0G1Y192_9BACT</name>
<comment type="function">
    <text evidence="5">One of the proteins that surrounds the polypeptide exit tunnel on the outside of the subunit.</text>
</comment>
<dbReference type="Proteomes" id="UP000033965">
    <property type="component" value="Unassembled WGS sequence"/>
</dbReference>
<dbReference type="Gene3D" id="2.30.30.30">
    <property type="match status" value="1"/>
</dbReference>
<dbReference type="InterPro" id="IPR057264">
    <property type="entry name" value="Ribosomal_uL24_C"/>
</dbReference>
<proteinExistence type="inferred from homology"/>
<evidence type="ECO:0000256" key="2">
    <source>
        <dbReference type="ARBA" id="ARBA00022980"/>
    </source>
</evidence>
<dbReference type="InterPro" id="IPR005824">
    <property type="entry name" value="KOW"/>
</dbReference>
<comment type="subunit">
    <text evidence="5">Part of the 50S ribosomal subunit.</text>
</comment>
<dbReference type="AlphaFoldDB" id="A0A0G1Y192"/>
<dbReference type="GO" id="GO:0006412">
    <property type="term" value="P:translation"/>
    <property type="evidence" value="ECO:0007669"/>
    <property type="project" value="UniProtKB-UniRule"/>
</dbReference>
<dbReference type="Pfam" id="PF00467">
    <property type="entry name" value="KOW"/>
    <property type="match status" value="1"/>
</dbReference>
<sequence length="102" mass="11114">MKLKKGDKVIVIAGKNRGATGTISLALPKKERVLIDGINLVKKHRRPSAKNRKGQIVDKPMSIHISNVMLSDPKGGKATRIRIVRKGGVRSRVAVKSGQEVK</sequence>
<dbReference type="SMART" id="SM00739">
    <property type="entry name" value="KOW"/>
    <property type="match status" value="1"/>
</dbReference>
<dbReference type="InterPro" id="IPR003256">
    <property type="entry name" value="Ribosomal_uL24"/>
</dbReference>
<evidence type="ECO:0000256" key="4">
    <source>
        <dbReference type="ARBA" id="ARBA00035206"/>
    </source>
</evidence>
<dbReference type="EMBL" id="LCPZ01000008">
    <property type="protein sequence ID" value="KKW08652.1"/>
    <property type="molecule type" value="Genomic_DNA"/>
</dbReference>
<dbReference type="InterPro" id="IPR008991">
    <property type="entry name" value="Translation_prot_SH3-like_sf"/>
</dbReference>
<dbReference type="SUPFAM" id="SSF50104">
    <property type="entry name" value="Translation proteins SH3-like domain"/>
    <property type="match status" value="1"/>
</dbReference>
<dbReference type="NCBIfam" id="TIGR01079">
    <property type="entry name" value="rplX_bact"/>
    <property type="match status" value="1"/>
</dbReference>
<gene>
    <name evidence="5" type="primary">rplX</name>
    <name evidence="8" type="ORF">UY44_C0008G0017</name>
</gene>
<dbReference type="PANTHER" id="PTHR12903">
    <property type="entry name" value="MITOCHONDRIAL RIBOSOMAL PROTEIN L24"/>
    <property type="match status" value="1"/>
</dbReference>
<evidence type="ECO:0000313" key="9">
    <source>
        <dbReference type="Proteomes" id="UP000033965"/>
    </source>
</evidence>
<evidence type="ECO:0000256" key="6">
    <source>
        <dbReference type="RuleBase" id="RU003477"/>
    </source>
</evidence>
<dbReference type="Pfam" id="PF17136">
    <property type="entry name" value="ribosomal_L24"/>
    <property type="match status" value="1"/>
</dbReference>
<organism evidence="8 9">
    <name type="scientific">Candidatus Kaiserbacteria bacterium GW2011_GWA2_49_19</name>
    <dbReference type="NCBI Taxonomy" id="1618669"/>
    <lineage>
        <taxon>Bacteria</taxon>
        <taxon>Candidatus Kaiseribacteriota</taxon>
    </lineage>
</organism>
<comment type="caution">
    <text evidence="8">The sequence shown here is derived from an EMBL/GenBank/DDBJ whole genome shotgun (WGS) entry which is preliminary data.</text>
</comment>
<feature type="domain" description="KOW" evidence="7">
    <location>
        <begin position="2"/>
        <end position="29"/>
    </location>
</feature>
<dbReference type="PROSITE" id="PS01108">
    <property type="entry name" value="RIBOSOMAL_L24"/>
    <property type="match status" value="1"/>
</dbReference>
<evidence type="ECO:0000256" key="3">
    <source>
        <dbReference type="ARBA" id="ARBA00023274"/>
    </source>
</evidence>
<evidence type="ECO:0000313" key="8">
    <source>
        <dbReference type="EMBL" id="KKW08652.1"/>
    </source>
</evidence>
<keyword evidence="5" id="KW-0694">RNA-binding</keyword>